<dbReference type="PANTHER" id="PTHR43581:SF2">
    <property type="entry name" value="EXCINUCLEASE ATPASE SUBUNIT"/>
    <property type="match status" value="1"/>
</dbReference>
<dbReference type="Gene3D" id="3.40.50.300">
    <property type="entry name" value="P-loop containing nucleotide triphosphate hydrolases"/>
    <property type="match status" value="1"/>
</dbReference>
<name>A0ABS1J4Y3_9BACL</name>
<dbReference type="Proteomes" id="UP000602284">
    <property type="component" value="Unassembled WGS sequence"/>
</dbReference>
<dbReference type="PANTHER" id="PTHR43581">
    <property type="entry name" value="ATP/GTP PHOSPHATASE"/>
    <property type="match status" value="1"/>
</dbReference>
<dbReference type="Pfam" id="PF13304">
    <property type="entry name" value="AAA_21"/>
    <property type="match status" value="1"/>
</dbReference>
<dbReference type="GO" id="GO:0005524">
    <property type="term" value="F:ATP binding"/>
    <property type="evidence" value="ECO:0007669"/>
    <property type="project" value="UniProtKB-KW"/>
</dbReference>
<dbReference type="InterPro" id="IPR027417">
    <property type="entry name" value="P-loop_NTPase"/>
</dbReference>
<gene>
    <name evidence="2" type="ORF">JJB07_01630</name>
</gene>
<dbReference type="RefSeq" id="WP_201630569.1">
    <property type="nucleotide sequence ID" value="NZ_JAEQNB010000001.1"/>
</dbReference>
<evidence type="ECO:0000313" key="2">
    <source>
        <dbReference type="EMBL" id="MBL0385334.1"/>
    </source>
</evidence>
<dbReference type="SUPFAM" id="SSF52540">
    <property type="entry name" value="P-loop containing nucleoside triphosphate hydrolases"/>
    <property type="match status" value="1"/>
</dbReference>
<comment type="caution">
    <text evidence="2">The sequence shown here is derived from an EMBL/GenBank/DDBJ whole genome shotgun (WGS) entry which is preliminary data.</text>
</comment>
<dbReference type="EMBL" id="JAEQNB010000001">
    <property type="protein sequence ID" value="MBL0385334.1"/>
    <property type="molecule type" value="Genomic_DNA"/>
</dbReference>
<feature type="domain" description="ATPase AAA-type core" evidence="1">
    <location>
        <begin position="37"/>
        <end position="330"/>
    </location>
</feature>
<protein>
    <submittedName>
        <fullName evidence="2">ATP-binding protein</fullName>
    </submittedName>
</protein>
<keyword evidence="2" id="KW-0547">Nucleotide-binding</keyword>
<reference evidence="2 3" key="1">
    <citation type="submission" date="2021-01" db="EMBL/GenBank/DDBJ databases">
        <title>Tumebacillus sp. strain ITR2 16S ribosomal RNA gene Genome sequencing and assembly.</title>
        <authorList>
            <person name="Kang M."/>
        </authorList>
    </citation>
    <scope>NUCLEOTIDE SEQUENCE [LARGE SCALE GENOMIC DNA]</scope>
    <source>
        <strain evidence="2 3">ITR2</strain>
    </source>
</reference>
<keyword evidence="3" id="KW-1185">Reference proteome</keyword>
<keyword evidence="2" id="KW-0067">ATP-binding</keyword>
<dbReference type="InterPro" id="IPR051396">
    <property type="entry name" value="Bact_Antivir_Def_Nuclease"/>
</dbReference>
<organism evidence="2 3">
    <name type="scientific">Tumebacillus amylolyticus</name>
    <dbReference type="NCBI Taxonomy" id="2801339"/>
    <lineage>
        <taxon>Bacteria</taxon>
        <taxon>Bacillati</taxon>
        <taxon>Bacillota</taxon>
        <taxon>Bacilli</taxon>
        <taxon>Bacillales</taxon>
        <taxon>Alicyclobacillaceae</taxon>
        <taxon>Tumebacillus</taxon>
    </lineage>
</organism>
<sequence>MKITHFYSKNAGPQPEIALDFRKPHSGQAYPYLLISGPNGTGKSFLLFHIQNLWSAAECCITDSPATWTSGDHNWKNTGLAIIIDSPLNDTDNQVGLFIGSEDVLIELQSLHPNLLWLGQIVSENNPSGTNLSIPEEHIPFVQKWLDEHDRLILTPEKTLSSNLIYLDAEQRRWVAPKKNVGSLIPDDYRIRWLCTYEANENWRGQLEAGLINLKIVDEKNYKAIIRDMNKFLINKQIDPQIHRADRNRLRVVLNDSSKRWHYLDELSAGERQVLIMIYIISRWMEEGGVVLLDEPDLHLHPSLVKGLLGQLESLVSQRNGQLIITSHHPDVWDRYKAIGKRIRLGEPEDSQETVDEELESAVKELEQWLEEQGDGKMD</sequence>
<accession>A0ABS1J4Y3</accession>
<proteinExistence type="predicted"/>
<evidence type="ECO:0000313" key="3">
    <source>
        <dbReference type="Proteomes" id="UP000602284"/>
    </source>
</evidence>
<dbReference type="CDD" id="cd00267">
    <property type="entry name" value="ABC_ATPase"/>
    <property type="match status" value="1"/>
</dbReference>
<evidence type="ECO:0000259" key="1">
    <source>
        <dbReference type="Pfam" id="PF13304"/>
    </source>
</evidence>
<dbReference type="InterPro" id="IPR003959">
    <property type="entry name" value="ATPase_AAA_core"/>
</dbReference>